<evidence type="ECO:0000256" key="2">
    <source>
        <dbReference type="SAM" id="Phobius"/>
    </source>
</evidence>
<protein>
    <submittedName>
        <fullName evidence="3">Uncharacterized protein</fullName>
    </submittedName>
</protein>
<organism evidence="3 4">
    <name type="scientific">Thermococcus radiotolerans</name>
    <dbReference type="NCBI Taxonomy" id="187880"/>
    <lineage>
        <taxon>Archaea</taxon>
        <taxon>Methanobacteriati</taxon>
        <taxon>Methanobacteriota</taxon>
        <taxon>Thermococci</taxon>
        <taxon>Thermococcales</taxon>
        <taxon>Thermococcaceae</taxon>
        <taxon>Thermococcus</taxon>
    </lineage>
</organism>
<gene>
    <name evidence="3" type="ORF">A3L10_06825</name>
</gene>
<reference evidence="3 4" key="1">
    <citation type="submission" date="2016-04" db="EMBL/GenBank/DDBJ databases">
        <title>Complete genome sequence of Thermococcus radiotolerans type strain EJ2.</title>
        <authorList>
            <person name="Oger P.M."/>
        </authorList>
    </citation>
    <scope>NUCLEOTIDE SEQUENCE [LARGE SCALE GENOMIC DNA]</scope>
    <source>
        <strain evidence="3 4">EJ2</strain>
    </source>
</reference>
<dbReference type="SUPFAM" id="SSF48452">
    <property type="entry name" value="TPR-like"/>
    <property type="match status" value="1"/>
</dbReference>
<keyword evidence="4" id="KW-1185">Reference proteome</keyword>
<evidence type="ECO:0000256" key="1">
    <source>
        <dbReference type="PROSITE-ProRule" id="PRU00339"/>
    </source>
</evidence>
<dbReference type="Gene3D" id="1.25.40.10">
    <property type="entry name" value="Tetratricopeptide repeat domain"/>
    <property type="match status" value="1"/>
</dbReference>
<feature type="transmembrane region" description="Helical" evidence="2">
    <location>
        <begin position="380"/>
        <end position="405"/>
    </location>
</feature>
<keyword evidence="2" id="KW-0812">Transmembrane</keyword>
<dbReference type="EMBL" id="CP015106">
    <property type="protein sequence ID" value="ASJ14865.1"/>
    <property type="molecule type" value="Genomic_DNA"/>
</dbReference>
<dbReference type="KEGG" id="trl:A3L10_06825"/>
<proteinExistence type="predicted"/>
<keyword evidence="2" id="KW-1133">Transmembrane helix</keyword>
<dbReference type="AlphaFoldDB" id="A0A2Z2MYG2"/>
<accession>A0A2Z2MYG2</accession>
<feature type="transmembrane region" description="Helical" evidence="2">
    <location>
        <begin position="320"/>
        <end position="341"/>
    </location>
</feature>
<keyword evidence="1" id="KW-0802">TPR repeat</keyword>
<dbReference type="InterPro" id="IPR011990">
    <property type="entry name" value="TPR-like_helical_dom_sf"/>
</dbReference>
<dbReference type="Proteomes" id="UP000250085">
    <property type="component" value="Chromosome"/>
</dbReference>
<sequence length="406" mass="47461">MGDNFYKIFSISNSGILMSGQEVPHEDITTYHSQQDIILKEILEEIKKILENYEVGTREYELAITKLVSKSLIEKLKNKKYLEDKIQLRIRDEDNKNIGFTLFFVLFTFHRRIGNYDKLIDLIKRYDQEFKDVPFLWHLKAMAYKNLNEFKKSLEAAYRAVKDPILRENPGVLHNFAESVVELFEWNEIDFEDAEKIDIYTESFTPKELLNMAEKYLNEAIDKGDYPKFYITLGRLYIIKGEFKRAIELITRGISLEDPTEKDYTLRLSQYMMYLYYAKLLKALKNEIKREELEIMQLFEQEKSKIMEFLSTERLRNIEILAIFTAIIGVLVTTGTTLPASSNNINIINLILVLGGILLLFVLLPFGLNLIIFDRKKLDLFSVIVIALSILLSVFIIIGGMGRWFT</sequence>
<evidence type="ECO:0000313" key="4">
    <source>
        <dbReference type="Proteomes" id="UP000250085"/>
    </source>
</evidence>
<feature type="transmembrane region" description="Helical" evidence="2">
    <location>
        <begin position="347"/>
        <end position="373"/>
    </location>
</feature>
<evidence type="ECO:0000313" key="3">
    <source>
        <dbReference type="EMBL" id="ASJ14865.1"/>
    </source>
</evidence>
<dbReference type="Pfam" id="PF13181">
    <property type="entry name" value="TPR_8"/>
    <property type="match status" value="1"/>
</dbReference>
<keyword evidence="2" id="KW-0472">Membrane</keyword>
<feature type="repeat" description="TPR" evidence="1">
    <location>
        <begin position="227"/>
        <end position="260"/>
    </location>
</feature>
<dbReference type="PROSITE" id="PS50005">
    <property type="entry name" value="TPR"/>
    <property type="match status" value="1"/>
</dbReference>
<dbReference type="InterPro" id="IPR019734">
    <property type="entry name" value="TPR_rpt"/>
</dbReference>
<name>A0A2Z2MYG2_9EURY</name>